<dbReference type="NCBIfam" id="TIGR02595">
    <property type="entry name" value="PEP_CTERM"/>
    <property type="match status" value="1"/>
</dbReference>
<dbReference type="InParanoid" id="A0A1M6KLW7"/>
<keyword evidence="1" id="KW-0732">Signal</keyword>
<evidence type="ECO:0000256" key="1">
    <source>
        <dbReference type="SAM" id="SignalP"/>
    </source>
</evidence>
<feature type="chain" id="PRO_5012160960" evidence="1">
    <location>
        <begin position="21"/>
        <end position="219"/>
    </location>
</feature>
<dbReference type="EMBL" id="FQYR01000004">
    <property type="protein sequence ID" value="SHJ59920.1"/>
    <property type="molecule type" value="Genomic_DNA"/>
</dbReference>
<dbReference type="AlphaFoldDB" id="A0A1M6KLW7"/>
<reference evidence="3 4" key="1">
    <citation type="submission" date="2016-11" db="EMBL/GenBank/DDBJ databases">
        <authorList>
            <person name="Jaros S."/>
            <person name="Januszkiewicz K."/>
            <person name="Wedrychowicz H."/>
        </authorList>
    </citation>
    <scope>NUCLEOTIDE SEQUENCE [LARGE SCALE GENOMIC DNA]</scope>
    <source>
        <strain evidence="3 4">DSM 18772</strain>
    </source>
</reference>
<dbReference type="InterPro" id="IPR013424">
    <property type="entry name" value="Ice-binding_C"/>
</dbReference>
<sequence length="219" mass="22361">MMKLTSCLAILSVTSLSVNAANVILNGSFEIDDISNGIDNSGVALGSDGYADNWVNSSIATGGALGSNDGSNRTFTGDDSTYIYQLTSATVEGAGQELTLDFYGNSGAAGRGWVGEIFWTTDGGTTRNVFSGSSITLNMNNVSGDWEQANGSATSYVLSGADVIAAGIGATIGVQFVGTTGSTFKGLDSVSLDVQAIPEPSSTALIGMAGLGLLLRRRR</sequence>
<dbReference type="RefSeq" id="WP_159434905.1">
    <property type="nucleotide sequence ID" value="NZ_FQYR01000004.1"/>
</dbReference>
<evidence type="ECO:0000313" key="4">
    <source>
        <dbReference type="Proteomes" id="UP000184510"/>
    </source>
</evidence>
<dbReference type="STRING" id="1123071.SAMN02745181_2144"/>
<feature type="signal peptide" evidence="1">
    <location>
        <begin position="1"/>
        <end position="20"/>
    </location>
</feature>
<feature type="domain" description="Ice-binding protein C-terminal" evidence="2">
    <location>
        <begin position="196"/>
        <end position="218"/>
    </location>
</feature>
<protein>
    <submittedName>
        <fullName evidence="3">PEP-CTERM protein-sorting domain-containing protein</fullName>
    </submittedName>
</protein>
<name>A0A1M6KLW7_9BACT</name>
<organism evidence="3 4">
    <name type="scientific">Rubritalea squalenifaciens DSM 18772</name>
    <dbReference type="NCBI Taxonomy" id="1123071"/>
    <lineage>
        <taxon>Bacteria</taxon>
        <taxon>Pseudomonadati</taxon>
        <taxon>Verrucomicrobiota</taxon>
        <taxon>Verrucomicrobiia</taxon>
        <taxon>Verrucomicrobiales</taxon>
        <taxon>Rubritaleaceae</taxon>
        <taxon>Rubritalea</taxon>
    </lineage>
</organism>
<proteinExistence type="predicted"/>
<evidence type="ECO:0000313" key="3">
    <source>
        <dbReference type="EMBL" id="SHJ59920.1"/>
    </source>
</evidence>
<dbReference type="Proteomes" id="UP000184510">
    <property type="component" value="Unassembled WGS sequence"/>
</dbReference>
<accession>A0A1M6KLW7</accession>
<dbReference type="Pfam" id="PF07589">
    <property type="entry name" value="PEP-CTERM"/>
    <property type="match status" value="1"/>
</dbReference>
<keyword evidence="4" id="KW-1185">Reference proteome</keyword>
<gene>
    <name evidence="3" type="ORF">SAMN02745181_2144</name>
</gene>
<evidence type="ECO:0000259" key="2">
    <source>
        <dbReference type="Pfam" id="PF07589"/>
    </source>
</evidence>
<dbReference type="OrthoDB" id="5447300at2"/>